<keyword evidence="2" id="KW-1185">Reference proteome</keyword>
<dbReference type="Proteomes" id="UP000440224">
    <property type="component" value="Unassembled WGS sequence"/>
</dbReference>
<gene>
    <name evidence="1" type="ORF">GF068_32240</name>
</gene>
<dbReference type="EMBL" id="WJIE01000012">
    <property type="protein sequence ID" value="MRG96560.1"/>
    <property type="molecule type" value="Genomic_DNA"/>
</dbReference>
<dbReference type="RefSeq" id="WP_153823366.1">
    <property type="nucleotide sequence ID" value="NZ_WJIE01000012.1"/>
</dbReference>
<dbReference type="AlphaFoldDB" id="A0A6N7Q182"/>
<evidence type="ECO:0000313" key="1">
    <source>
        <dbReference type="EMBL" id="MRG96560.1"/>
    </source>
</evidence>
<comment type="caution">
    <text evidence="1">The sequence shown here is derived from an EMBL/GenBank/DDBJ whole genome shotgun (WGS) entry which is preliminary data.</text>
</comment>
<accession>A0A6N7Q182</accession>
<protein>
    <submittedName>
        <fullName evidence="1">Uncharacterized protein</fullName>
    </submittedName>
</protein>
<evidence type="ECO:0000313" key="2">
    <source>
        <dbReference type="Proteomes" id="UP000440224"/>
    </source>
</evidence>
<dbReference type="OrthoDB" id="5510636at2"/>
<reference evidence="1 2" key="1">
    <citation type="submission" date="2019-10" db="EMBL/GenBank/DDBJ databases">
        <title>A soil myxobacterium in the family Polyangiaceae.</title>
        <authorList>
            <person name="Li Y."/>
            <person name="Wang J."/>
        </authorList>
    </citation>
    <scope>NUCLEOTIDE SEQUENCE [LARGE SCALE GENOMIC DNA]</scope>
    <source>
        <strain evidence="1 2">DSM 14734</strain>
    </source>
</reference>
<name>A0A6N7Q182_9BACT</name>
<organism evidence="1 2">
    <name type="scientific">Polyangium spumosum</name>
    <dbReference type="NCBI Taxonomy" id="889282"/>
    <lineage>
        <taxon>Bacteria</taxon>
        <taxon>Pseudomonadati</taxon>
        <taxon>Myxococcota</taxon>
        <taxon>Polyangia</taxon>
        <taxon>Polyangiales</taxon>
        <taxon>Polyangiaceae</taxon>
        <taxon>Polyangium</taxon>
    </lineage>
</organism>
<proteinExistence type="predicted"/>
<sequence length="263" mass="29817">MRDVHGDIYVTLFEDDPRLTVLRQLLLAYRVKWREFQEDTFTDEELDAARLLLVTIPDESMVFGGPRLGTQFDLSNACPVCAAGARQTSALMLDGADPEDVAKLDTYRVVTCYQEIVVDEQLAEALESEGVTGLSFRSVYAVRKDKRQVELPRRQMWAEHALPPVSPHSIGMNPRDVCSSCRRGGFYFSQLSPRLAYRARDLTGAMDVNRTWEWYGYVKFKGDLSEAVLPGPAFLVSPKVWRIFKDAGVTGFKWLPIRVVDDE</sequence>